<organism evidence="1 2">
    <name type="scientific">Mycena maculata</name>
    <dbReference type="NCBI Taxonomy" id="230809"/>
    <lineage>
        <taxon>Eukaryota</taxon>
        <taxon>Fungi</taxon>
        <taxon>Dikarya</taxon>
        <taxon>Basidiomycota</taxon>
        <taxon>Agaricomycotina</taxon>
        <taxon>Agaricomycetes</taxon>
        <taxon>Agaricomycetidae</taxon>
        <taxon>Agaricales</taxon>
        <taxon>Marasmiineae</taxon>
        <taxon>Mycenaceae</taxon>
        <taxon>Mycena</taxon>
    </lineage>
</organism>
<dbReference type="Proteomes" id="UP001215280">
    <property type="component" value="Unassembled WGS sequence"/>
</dbReference>
<sequence length="247" mass="28420">MAAARHPRRGKFHLTSNVPALLKPQICWDVGPQELYALSRTSKSLRTFLTSKSNAGPIWRRAFKIAVDEGCVPPTPPDMTCELQWANILFGDFCFICLHGPGENICWAFNARYCKECFPFQVQKRLPNALARYLPRTEWRGLVPFVQAAAGIPLYSSQEMRVFAKEYLSLHTEEECAEYVERQRQRTAVIQQYAETCKAWCAEKKQTDAVAQWRAADIRDTASYHENLVRTIARWPWYRTASLPTNI</sequence>
<reference evidence="1" key="1">
    <citation type="submission" date="2023-03" db="EMBL/GenBank/DDBJ databases">
        <title>Massive genome expansion in bonnet fungi (Mycena s.s.) driven by repeated elements and novel gene families across ecological guilds.</title>
        <authorList>
            <consortium name="Lawrence Berkeley National Laboratory"/>
            <person name="Harder C.B."/>
            <person name="Miyauchi S."/>
            <person name="Viragh M."/>
            <person name="Kuo A."/>
            <person name="Thoen E."/>
            <person name="Andreopoulos B."/>
            <person name="Lu D."/>
            <person name="Skrede I."/>
            <person name="Drula E."/>
            <person name="Henrissat B."/>
            <person name="Morin E."/>
            <person name="Kohler A."/>
            <person name="Barry K."/>
            <person name="LaButti K."/>
            <person name="Morin E."/>
            <person name="Salamov A."/>
            <person name="Lipzen A."/>
            <person name="Mereny Z."/>
            <person name="Hegedus B."/>
            <person name="Baldrian P."/>
            <person name="Stursova M."/>
            <person name="Weitz H."/>
            <person name="Taylor A."/>
            <person name="Grigoriev I.V."/>
            <person name="Nagy L.G."/>
            <person name="Martin F."/>
            <person name="Kauserud H."/>
        </authorList>
    </citation>
    <scope>NUCLEOTIDE SEQUENCE</scope>
    <source>
        <strain evidence="1">CBHHK188m</strain>
    </source>
</reference>
<evidence type="ECO:0000313" key="2">
    <source>
        <dbReference type="Proteomes" id="UP001215280"/>
    </source>
</evidence>
<evidence type="ECO:0008006" key="3">
    <source>
        <dbReference type="Google" id="ProtNLM"/>
    </source>
</evidence>
<protein>
    <recommendedName>
        <fullName evidence="3">F-box domain-containing protein</fullName>
    </recommendedName>
</protein>
<name>A0AAD7HUC5_9AGAR</name>
<accession>A0AAD7HUC5</accession>
<dbReference type="EMBL" id="JARJLG010000211">
    <property type="protein sequence ID" value="KAJ7727541.1"/>
    <property type="molecule type" value="Genomic_DNA"/>
</dbReference>
<gene>
    <name evidence="1" type="ORF">DFH07DRAFT_999886</name>
</gene>
<proteinExistence type="predicted"/>
<dbReference type="AlphaFoldDB" id="A0AAD7HUC5"/>
<evidence type="ECO:0000313" key="1">
    <source>
        <dbReference type="EMBL" id="KAJ7727541.1"/>
    </source>
</evidence>
<keyword evidence="2" id="KW-1185">Reference proteome</keyword>
<comment type="caution">
    <text evidence="1">The sequence shown here is derived from an EMBL/GenBank/DDBJ whole genome shotgun (WGS) entry which is preliminary data.</text>
</comment>